<accession>A0A432WJF3</accession>
<dbReference type="AlphaFoldDB" id="A0A432WJF3"/>
<evidence type="ECO:0000313" key="4">
    <source>
        <dbReference type="Proteomes" id="UP000287823"/>
    </source>
</evidence>
<comment type="caution">
    <text evidence="3">The sequence shown here is derived from an EMBL/GenBank/DDBJ whole genome shotgun (WGS) entry which is preliminary data.</text>
</comment>
<feature type="domain" description="DUF4397" evidence="2">
    <location>
        <begin position="41"/>
        <end position="165"/>
    </location>
</feature>
<dbReference type="RefSeq" id="WP_126798476.1">
    <property type="nucleotide sequence ID" value="NZ_PIPO01000002.1"/>
</dbReference>
<feature type="chain" id="PRO_5019375953" description="DUF4397 domain-containing protein" evidence="1">
    <location>
        <begin position="28"/>
        <end position="469"/>
    </location>
</feature>
<feature type="signal peptide" evidence="1">
    <location>
        <begin position="1"/>
        <end position="27"/>
    </location>
</feature>
<dbReference type="Proteomes" id="UP000287823">
    <property type="component" value="Unassembled WGS sequence"/>
</dbReference>
<sequence length="469" mass="48325">MIRITQTLAVSSLALALAACNSSSTRVEPTPTPDPDPAGNAQLRIHHVSADAPAVNILANGDILGGLEGVDYQQSSPTLEVPEASYNVTVDGILPSGEFSTVIDETLALETDVRYEVFAIGQLGADDAFAFEPFILNRPVSSVTDGDARLWVLHGAPVDVSVDVYLTEPGADIVDGNAAYTLSYKEDSEPFEVPAGDYEVTLTASGDASSVLFSSPLTLNDGDDLMVTATLNTAANADDAPLALLVADGESSSVVYSTTTGADLRVVHAAADVPAVDVYANQVTGTPAVAALAFPEFTDYLNVAAGDYDFLVTLADDADVQLELAASLVDGWQGTVVAAGELGDGSANLQALTFDNRRVATEARVRIVHASPFAGDVDIYVTPSNDFTDSAPAFESVPFNAAELATTGNVPLAAGTYFVTVTLAGQTDAALGPLEVDLEAGGIYTAVAVGNDADSLGLVLMDDLAPSGN</sequence>
<organism evidence="3 4">
    <name type="scientific">Aliidiomarina soli</name>
    <dbReference type="NCBI Taxonomy" id="1928574"/>
    <lineage>
        <taxon>Bacteria</taxon>
        <taxon>Pseudomonadati</taxon>
        <taxon>Pseudomonadota</taxon>
        <taxon>Gammaproteobacteria</taxon>
        <taxon>Alteromonadales</taxon>
        <taxon>Idiomarinaceae</taxon>
        <taxon>Aliidiomarina</taxon>
    </lineage>
</organism>
<evidence type="ECO:0000313" key="3">
    <source>
        <dbReference type="EMBL" id="RUO33913.1"/>
    </source>
</evidence>
<gene>
    <name evidence="3" type="ORF">CWE14_05515</name>
</gene>
<name>A0A432WJF3_9GAMM</name>
<evidence type="ECO:0000256" key="1">
    <source>
        <dbReference type="SAM" id="SignalP"/>
    </source>
</evidence>
<reference evidence="3 4" key="1">
    <citation type="journal article" date="2011" name="Front. Microbiol.">
        <title>Genomic signatures of strain selection and enhancement in Bacillus atrophaeus var. globigii, a historical biowarfare simulant.</title>
        <authorList>
            <person name="Gibbons H.S."/>
            <person name="Broomall S.M."/>
            <person name="McNew L.A."/>
            <person name="Daligault H."/>
            <person name="Chapman C."/>
            <person name="Bruce D."/>
            <person name="Karavis M."/>
            <person name="Krepps M."/>
            <person name="McGregor P.A."/>
            <person name="Hong C."/>
            <person name="Park K.H."/>
            <person name="Akmal A."/>
            <person name="Feldman A."/>
            <person name="Lin J.S."/>
            <person name="Chang W.E."/>
            <person name="Higgs B.W."/>
            <person name="Demirev P."/>
            <person name="Lindquist J."/>
            <person name="Liem A."/>
            <person name="Fochler E."/>
            <person name="Read T.D."/>
            <person name="Tapia R."/>
            <person name="Johnson S."/>
            <person name="Bishop-Lilly K.A."/>
            <person name="Detter C."/>
            <person name="Han C."/>
            <person name="Sozhamannan S."/>
            <person name="Rosenzweig C.N."/>
            <person name="Skowronski E.W."/>
        </authorList>
    </citation>
    <scope>NUCLEOTIDE SEQUENCE [LARGE SCALE GENOMIC DNA]</scope>
    <source>
        <strain evidence="3 4">Y4G10-17</strain>
    </source>
</reference>
<keyword evidence="4" id="KW-1185">Reference proteome</keyword>
<feature type="domain" description="DUF4397" evidence="2">
    <location>
        <begin position="262"/>
        <end position="380"/>
    </location>
</feature>
<dbReference type="PROSITE" id="PS51257">
    <property type="entry name" value="PROKAR_LIPOPROTEIN"/>
    <property type="match status" value="1"/>
</dbReference>
<dbReference type="InterPro" id="IPR025510">
    <property type="entry name" value="DUF4397"/>
</dbReference>
<keyword evidence="1" id="KW-0732">Signal</keyword>
<dbReference type="EMBL" id="PIPO01000002">
    <property type="protein sequence ID" value="RUO33913.1"/>
    <property type="molecule type" value="Genomic_DNA"/>
</dbReference>
<dbReference type="Pfam" id="PF14344">
    <property type="entry name" value="DUF4397"/>
    <property type="match status" value="2"/>
</dbReference>
<protein>
    <recommendedName>
        <fullName evidence="2">DUF4397 domain-containing protein</fullName>
    </recommendedName>
</protein>
<proteinExistence type="predicted"/>
<evidence type="ECO:0000259" key="2">
    <source>
        <dbReference type="Pfam" id="PF14344"/>
    </source>
</evidence>